<proteinExistence type="predicted"/>
<protein>
    <submittedName>
        <fullName evidence="1">Uncharacterized protein</fullName>
    </submittedName>
</protein>
<dbReference type="EMBL" id="JAXCGZ010011511">
    <property type="protein sequence ID" value="KAK7074634.1"/>
    <property type="molecule type" value="Genomic_DNA"/>
</dbReference>
<keyword evidence="2" id="KW-1185">Reference proteome</keyword>
<accession>A0AAN9A582</accession>
<sequence length="120" mass="13596">MLEAAAARIDHIAKRLCTFSEDTEFVYHMDYACYRGYTHKISLENICKASASTSIGSEEFSSESQSRCFHSSITPIPGPSHIPDMRELSCVISGHKKHHGVYQKHHISEYYRANKFLVAT</sequence>
<comment type="caution">
    <text evidence="1">The sequence shown here is derived from an EMBL/GenBank/DDBJ whole genome shotgun (WGS) entry which is preliminary data.</text>
</comment>
<reference evidence="1 2" key="1">
    <citation type="submission" date="2023-11" db="EMBL/GenBank/DDBJ databases">
        <title>Halocaridina rubra genome assembly.</title>
        <authorList>
            <person name="Smith C."/>
        </authorList>
    </citation>
    <scope>NUCLEOTIDE SEQUENCE [LARGE SCALE GENOMIC DNA]</scope>
    <source>
        <strain evidence="1">EP-1</strain>
        <tissue evidence="1">Whole</tissue>
    </source>
</reference>
<organism evidence="1 2">
    <name type="scientific">Halocaridina rubra</name>
    <name type="common">Hawaiian red shrimp</name>
    <dbReference type="NCBI Taxonomy" id="373956"/>
    <lineage>
        <taxon>Eukaryota</taxon>
        <taxon>Metazoa</taxon>
        <taxon>Ecdysozoa</taxon>
        <taxon>Arthropoda</taxon>
        <taxon>Crustacea</taxon>
        <taxon>Multicrustacea</taxon>
        <taxon>Malacostraca</taxon>
        <taxon>Eumalacostraca</taxon>
        <taxon>Eucarida</taxon>
        <taxon>Decapoda</taxon>
        <taxon>Pleocyemata</taxon>
        <taxon>Caridea</taxon>
        <taxon>Atyoidea</taxon>
        <taxon>Atyidae</taxon>
        <taxon>Halocaridina</taxon>
    </lineage>
</organism>
<gene>
    <name evidence="1" type="ORF">SK128_015966</name>
</gene>
<dbReference type="Proteomes" id="UP001381693">
    <property type="component" value="Unassembled WGS sequence"/>
</dbReference>
<feature type="non-terminal residue" evidence="1">
    <location>
        <position position="120"/>
    </location>
</feature>
<evidence type="ECO:0000313" key="1">
    <source>
        <dbReference type="EMBL" id="KAK7074634.1"/>
    </source>
</evidence>
<name>A0AAN9A582_HALRR</name>
<evidence type="ECO:0000313" key="2">
    <source>
        <dbReference type="Proteomes" id="UP001381693"/>
    </source>
</evidence>
<dbReference type="AlphaFoldDB" id="A0AAN9A582"/>